<evidence type="ECO:0000313" key="4">
    <source>
        <dbReference type="Proteomes" id="UP000000343"/>
    </source>
</evidence>
<dbReference type="KEGG" id="acm:AciX9_3265"/>
<dbReference type="OrthoDB" id="9805098at2"/>
<dbReference type="eggNOG" id="COG2026">
    <property type="taxonomic scope" value="Bacteria"/>
</dbReference>
<dbReference type="Pfam" id="PF05016">
    <property type="entry name" value="ParE_toxin"/>
    <property type="match status" value="1"/>
</dbReference>
<keyword evidence="2" id="KW-1277">Toxin-antitoxin system</keyword>
<dbReference type="AlphaFoldDB" id="E8X233"/>
<comment type="similarity">
    <text evidence="1">Belongs to the RelE toxin family.</text>
</comment>
<evidence type="ECO:0000256" key="2">
    <source>
        <dbReference type="ARBA" id="ARBA00022649"/>
    </source>
</evidence>
<dbReference type="PANTHER" id="PTHR35601:SF1">
    <property type="entry name" value="TOXIN RELE"/>
    <property type="match status" value="1"/>
</dbReference>
<sequence length="89" mass="10255">MAWLIELDEDAERDLARLDKSVQRTIIKYLRTRIAPAADVRDFGKPLGHALSGLWSYRVGDYRILCNIEQDRLTVLVVGIGHRKDVYKT</sequence>
<accession>E8X233</accession>
<protein>
    <submittedName>
        <fullName evidence="3">Addiction module toxin, RelE/StbE family</fullName>
    </submittedName>
</protein>
<dbReference type="STRING" id="1198114.AciX9_3265"/>
<reference evidence="4" key="1">
    <citation type="submission" date="2011-01" db="EMBL/GenBank/DDBJ databases">
        <title>Complete sequence of chromosome of Acidobacterium sp. MP5ACTX9.</title>
        <authorList>
            <consortium name="US DOE Joint Genome Institute"/>
            <person name="Lucas S."/>
            <person name="Copeland A."/>
            <person name="Lapidus A."/>
            <person name="Cheng J.-F."/>
            <person name="Goodwin L."/>
            <person name="Pitluck S."/>
            <person name="Teshima H."/>
            <person name="Detter J.C."/>
            <person name="Han C."/>
            <person name="Tapia R."/>
            <person name="Land M."/>
            <person name="Hauser L."/>
            <person name="Kyrpides N."/>
            <person name="Ivanova N."/>
            <person name="Ovchinnikova G."/>
            <person name="Pagani I."/>
            <person name="Rawat S.R."/>
            <person name="Mannisto M."/>
            <person name="Haggblom M.M."/>
            <person name="Woyke T."/>
        </authorList>
    </citation>
    <scope>NUCLEOTIDE SEQUENCE [LARGE SCALE GENOMIC DNA]</scope>
    <source>
        <strain evidence="4">MP5ACTX9</strain>
    </source>
</reference>
<dbReference type="InterPro" id="IPR035093">
    <property type="entry name" value="RelE/ParE_toxin_dom_sf"/>
</dbReference>
<evidence type="ECO:0000313" key="3">
    <source>
        <dbReference type="EMBL" id="ADW70276.1"/>
    </source>
</evidence>
<dbReference type="Gene3D" id="3.30.2310.20">
    <property type="entry name" value="RelE-like"/>
    <property type="match status" value="1"/>
</dbReference>
<proteinExistence type="inferred from homology"/>
<dbReference type="SUPFAM" id="SSF143011">
    <property type="entry name" value="RelE-like"/>
    <property type="match status" value="1"/>
</dbReference>
<dbReference type="PANTHER" id="PTHR35601">
    <property type="entry name" value="TOXIN RELE"/>
    <property type="match status" value="1"/>
</dbReference>
<dbReference type="InterPro" id="IPR007712">
    <property type="entry name" value="RelE/ParE_toxin"/>
</dbReference>
<gene>
    <name evidence="3" type="ordered locus">AciX9_3265</name>
</gene>
<name>E8X233_GRATM</name>
<organism evidence="4">
    <name type="scientific">Granulicella tundricola (strain ATCC BAA-1859 / DSM 23138 / MP5ACTX9)</name>
    <dbReference type="NCBI Taxonomy" id="1198114"/>
    <lineage>
        <taxon>Bacteria</taxon>
        <taxon>Pseudomonadati</taxon>
        <taxon>Acidobacteriota</taxon>
        <taxon>Terriglobia</taxon>
        <taxon>Terriglobales</taxon>
        <taxon>Acidobacteriaceae</taxon>
        <taxon>Granulicella</taxon>
    </lineage>
</organism>
<dbReference type="EMBL" id="CP002480">
    <property type="protein sequence ID" value="ADW70276.1"/>
    <property type="molecule type" value="Genomic_DNA"/>
</dbReference>
<dbReference type="Proteomes" id="UP000000343">
    <property type="component" value="Chromosome"/>
</dbReference>
<dbReference type="PaxDb" id="1198114-AciX9_3265"/>
<evidence type="ECO:0000256" key="1">
    <source>
        <dbReference type="ARBA" id="ARBA00006226"/>
    </source>
</evidence>
<keyword evidence="4" id="KW-1185">Reference proteome</keyword>
<dbReference type="HOGENOM" id="CLU_155761_1_1_0"/>